<feature type="signal peptide" evidence="1">
    <location>
        <begin position="1"/>
        <end position="25"/>
    </location>
</feature>
<keyword evidence="1" id="KW-0732">Signal</keyword>
<name>A0A6S6U8E7_9BACT</name>
<dbReference type="AlphaFoldDB" id="A0A6S6U8E7"/>
<evidence type="ECO:0000256" key="1">
    <source>
        <dbReference type="SAM" id="SignalP"/>
    </source>
</evidence>
<proteinExistence type="predicted"/>
<organism evidence="2">
    <name type="scientific">uncultured Aureispira sp</name>
    <dbReference type="NCBI Taxonomy" id="1331704"/>
    <lineage>
        <taxon>Bacteria</taxon>
        <taxon>Pseudomonadati</taxon>
        <taxon>Bacteroidota</taxon>
        <taxon>Saprospiria</taxon>
        <taxon>Saprospirales</taxon>
        <taxon>Saprospiraceae</taxon>
        <taxon>Aureispira</taxon>
        <taxon>environmental samples</taxon>
    </lineage>
</organism>
<feature type="chain" id="PRO_5027894809" description="Lipocalin-like domain-containing protein" evidence="1">
    <location>
        <begin position="26"/>
        <end position="165"/>
    </location>
</feature>
<gene>
    <name evidence="2" type="ORF">HELGO_WM59996</name>
</gene>
<accession>A0A6S6U8E7</accession>
<dbReference type="EMBL" id="CACVAQ010000490">
    <property type="protein sequence ID" value="CAA6829436.1"/>
    <property type="molecule type" value="Genomic_DNA"/>
</dbReference>
<sequence length="165" mass="19215">MQKSFNISMLISVMLLLFAAQQAFAQDSEDKKNAKIIAKIGMWDCKKLQKDGREINIKAIAGVVTMQFTILKQKKTEKYTDAKGEEKKKKVNEVVNVFQMEMGGNDRIFNYEIKKDSIQFVGLNGWNDYRIIRVEKDEMVLEHNLDDSIYRWTMIPAVKVKTKKR</sequence>
<protein>
    <recommendedName>
        <fullName evidence="3">Lipocalin-like domain-containing protein</fullName>
    </recommendedName>
</protein>
<evidence type="ECO:0008006" key="3">
    <source>
        <dbReference type="Google" id="ProtNLM"/>
    </source>
</evidence>
<evidence type="ECO:0000313" key="2">
    <source>
        <dbReference type="EMBL" id="CAA6829436.1"/>
    </source>
</evidence>
<reference evidence="2" key="1">
    <citation type="submission" date="2020-01" db="EMBL/GenBank/DDBJ databases">
        <authorList>
            <person name="Meier V. D."/>
            <person name="Meier V D."/>
        </authorList>
    </citation>
    <scope>NUCLEOTIDE SEQUENCE</scope>
    <source>
        <strain evidence="2">HLG_WM_MAG_10</strain>
    </source>
</reference>